<name>B4D4A5_9BACT</name>
<gene>
    <name evidence="3" type="ORF">CfE428DRAFT_3743</name>
</gene>
<dbReference type="STRING" id="497964.CfE428DRAFT_3743"/>
<dbReference type="SUPFAM" id="SSF55347">
    <property type="entry name" value="Glyceraldehyde-3-phosphate dehydrogenase-like, C-terminal domain"/>
    <property type="match status" value="1"/>
</dbReference>
<dbReference type="SUPFAM" id="SSF51735">
    <property type="entry name" value="NAD(P)-binding Rossmann-fold domains"/>
    <property type="match status" value="1"/>
</dbReference>
<dbReference type="eggNOG" id="COG0673">
    <property type="taxonomic scope" value="Bacteria"/>
</dbReference>
<evidence type="ECO:0000259" key="1">
    <source>
        <dbReference type="Pfam" id="PF01408"/>
    </source>
</evidence>
<dbReference type="EMBL" id="ABVL01000011">
    <property type="protein sequence ID" value="EDY18706.1"/>
    <property type="molecule type" value="Genomic_DNA"/>
</dbReference>
<dbReference type="PANTHER" id="PTHR43818">
    <property type="entry name" value="BCDNA.GH03377"/>
    <property type="match status" value="1"/>
</dbReference>
<accession>B4D4A5</accession>
<dbReference type="InterPro" id="IPR006311">
    <property type="entry name" value="TAT_signal"/>
</dbReference>
<dbReference type="InterPro" id="IPR050463">
    <property type="entry name" value="Gfo/Idh/MocA_oxidrdct_glycsds"/>
</dbReference>
<dbReference type="Gene3D" id="3.30.360.10">
    <property type="entry name" value="Dihydrodipicolinate Reductase, domain 2"/>
    <property type="match status" value="1"/>
</dbReference>
<dbReference type="PANTHER" id="PTHR43818:SF5">
    <property type="entry name" value="OXIDOREDUCTASE FAMILY PROTEIN"/>
    <property type="match status" value="1"/>
</dbReference>
<evidence type="ECO:0000313" key="4">
    <source>
        <dbReference type="Proteomes" id="UP000005824"/>
    </source>
</evidence>
<dbReference type="InterPro" id="IPR043906">
    <property type="entry name" value="Gfo/Idh/MocA_OxRdtase_bact_C"/>
</dbReference>
<reference evidence="3 4" key="1">
    <citation type="journal article" date="2011" name="J. Bacteriol.">
        <title>Genome sequence of Chthoniobacter flavus Ellin428, an aerobic heterotrophic soil bacterium.</title>
        <authorList>
            <person name="Kant R."/>
            <person name="van Passel M.W."/>
            <person name="Palva A."/>
            <person name="Lucas S."/>
            <person name="Lapidus A."/>
            <person name="Glavina Del Rio T."/>
            <person name="Dalin E."/>
            <person name="Tice H."/>
            <person name="Bruce D."/>
            <person name="Goodwin L."/>
            <person name="Pitluck S."/>
            <person name="Larimer F.W."/>
            <person name="Land M.L."/>
            <person name="Hauser L."/>
            <person name="Sangwan P."/>
            <person name="de Vos W.M."/>
            <person name="Janssen P.H."/>
            <person name="Smidt H."/>
        </authorList>
    </citation>
    <scope>NUCLEOTIDE SEQUENCE [LARGE SCALE GENOMIC DNA]</scope>
    <source>
        <strain evidence="3 4">Ellin428</strain>
    </source>
</reference>
<evidence type="ECO:0000313" key="3">
    <source>
        <dbReference type="EMBL" id="EDY18706.1"/>
    </source>
</evidence>
<dbReference type="Proteomes" id="UP000005824">
    <property type="component" value="Unassembled WGS sequence"/>
</dbReference>
<sequence precursor="true">MKTPMTRRSFLTRTSTAALGLGLSARVMSRAQGANEKVVMGIIGAGGMGRSNMSGLLKVPGVEFAAVCDVDKAQQDKALEILKKAGQPDPKVYGDFREVLDRKDIDAVLIATPDHWHAIPFIAACEAGKDIYCEKPISHDIMEAKSMLGAAQHFKRVIQIGTWQRSVKHFQTAIDFVRSGEMGTIAVCRAWFVSAFGGWPKPMEPKPDGPAPEGFNYDMWLGPAPKRPYNPNRSHWNWRWFYDYGGGLVTDWGVHMMDIVFLGMQQSDPLSVACDGGIYALKDDRDTPDTMQAIYRFPNFLMNWETRFTNGRGLDGGRTHGAEFIGTKGTLVVDRTDYQWFPENKDNPGPKAFEKSPPHDHWQNFIDCVKTREKPRSDIYSMAKTTMCCHLANIAYQSGKTVEWNAKKLDLANPQVAHGCKSYSRPYRAPWKLKQYPVTLA</sequence>
<keyword evidence="4" id="KW-1185">Reference proteome</keyword>
<dbReference type="AlphaFoldDB" id="B4D4A5"/>
<organism evidence="3 4">
    <name type="scientific">Chthoniobacter flavus Ellin428</name>
    <dbReference type="NCBI Taxonomy" id="497964"/>
    <lineage>
        <taxon>Bacteria</taxon>
        <taxon>Pseudomonadati</taxon>
        <taxon>Verrucomicrobiota</taxon>
        <taxon>Spartobacteria</taxon>
        <taxon>Chthoniobacterales</taxon>
        <taxon>Chthoniobacteraceae</taxon>
        <taxon>Chthoniobacter</taxon>
    </lineage>
</organism>
<dbReference type="Pfam" id="PF19051">
    <property type="entry name" value="GFO_IDH_MocA_C2"/>
    <property type="match status" value="1"/>
</dbReference>
<comment type="caution">
    <text evidence="3">The sequence shown here is derived from an EMBL/GenBank/DDBJ whole genome shotgun (WGS) entry which is preliminary data.</text>
</comment>
<protein>
    <submittedName>
        <fullName evidence="3">Oxidoreductase domain protein</fullName>
    </submittedName>
</protein>
<dbReference type="GO" id="GO:0000166">
    <property type="term" value="F:nucleotide binding"/>
    <property type="evidence" value="ECO:0007669"/>
    <property type="project" value="InterPro"/>
</dbReference>
<dbReference type="InterPro" id="IPR036291">
    <property type="entry name" value="NAD(P)-bd_dom_sf"/>
</dbReference>
<dbReference type="InterPro" id="IPR000683">
    <property type="entry name" value="Gfo/Idh/MocA-like_OxRdtase_N"/>
</dbReference>
<proteinExistence type="predicted"/>
<feature type="domain" description="Gfo/Idh/MocA-like oxidoreductase bacterial type C-terminal" evidence="2">
    <location>
        <begin position="210"/>
        <end position="432"/>
    </location>
</feature>
<feature type="domain" description="Gfo/Idh/MocA-like oxidoreductase N-terminal" evidence="1">
    <location>
        <begin position="40"/>
        <end position="161"/>
    </location>
</feature>
<dbReference type="Gene3D" id="3.40.50.720">
    <property type="entry name" value="NAD(P)-binding Rossmann-like Domain"/>
    <property type="match status" value="1"/>
</dbReference>
<dbReference type="PROSITE" id="PS51318">
    <property type="entry name" value="TAT"/>
    <property type="match status" value="1"/>
</dbReference>
<evidence type="ECO:0000259" key="2">
    <source>
        <dbReference type="Pfam" id="PF19051"/>
    </source>
</evidence>
<dbReference type="InParanoid" id="B4D4A5"/>
<dbReference type="Pfam" id="PF01408">
    <property type="entry name" value="GFO_IDH_MocA"/>
    <property type="match status" value="1"/>
</dbReference>